<evidence type="ECO:0000313" key="11">
    <source>
        <dbReference type="RefSeq" id="XP_019628780.1"/>
    </source>
</evidence>
<dbReference type="PANTHER" id="PTHR12137">
    <property type="entry name" value="CARBOHYDRATE SULFOTRANSFERASE"/>
    <property type="match status" value="1"/>
</dbReference>
<keyword evidence="3 9" id="KW-0808">Transferase</keyword>
<keyword evidence="8 9" id="KW-0325">Glycoprotein</keyword>
<reference evidence="11" key="1">
    <citation type="submission" date="2025-08" db="UniProtKB">
        <authorList>
            <consortium name="RefSeq"/>
        </authorList>
    </citation>
    <scope>IDENTIFICATION</scope>
    <source>
        <tissue evidence="11">Gonad</tissue>
    </source>
</reference>
<accession>A0A6P4YHJ3</accession>
<dbReference type="GO" id="GO:0008146">
    <property type="term" value="F:sulfotransferase activity"/>
    <property type="evidence" value="ECO:0007669"/>
    <property type="project" value="InterPro"/>
</dbReference>
<dbReference type="EC" id="2.8.2.-" evidence="9"/>
<dbReference type="AlphaFoldDB" id="A0A6P4YHJ3"/>
<dbReference type="Proteomes" id="UP000515135">
    <property type="component" value="Unplaced"/>
</dbReference>
<comment type="similarity">
    <text evidence="2 9">Belongs to the sulfotransferase 2 family.</text>
</comment>
<keyword evidence="10" id="KW-1185">Reference proteome</keyword>
<evidence type="ECO:0000256" key="8">
    <source>
        <dbReference type="ARBA" id="ARBA00023180"/>
    </source>
</evidence>
<feature type="transmembrane region" description="Helical" evidence="9">
    <location>
        <begin position="12"/>
        <end position="30"/>
    </location>
</feature>
<comment type="subcellular location">
    <subcellularLocation>
        <location evidence="1 9">Golgi apparatus membrane</location>
        <topology evidence="1 9">Single-pass type II membrane protein</topology>
    </subcellularLocation>
</comment>
<evidence type="ECO:0000313" key="10">
    <source>
        <dbReference type="Proteomes" id="UP000515135"/>
    </source>
</evidence>
<dbReference type="PANTHER" id="PTHR12137:SF33">
    <property type="entry name" value="CARBOHYDRATE SULFOTRANSFERASE 14"/>
    <property type="match status" value="1"/>
</dbReference>
<proteinExistence type="inferred from homology"/>
<gene>
    <name evidence="11" type="primary">LOC109473353</name>
</gene>
<dbReference type="OrthoDB" id="2019940at2759"/>
<dbReference type="InterPro" id="IPR018011">
    <property type="entry name" value="Carb_sulfotrans_8-10"/>
</dbReference>
<dbReference type="GO" id="GO:0000139">
    <property type="term" value="C:Golgi membrane"/>
    <property type="evidence" value="ECO:0007669"/>
    <property type="project" value="UniProtKB-SubCell"/>
</dbReference>
<dbReference type="GO" id="GO:0016051">
    <property type="term" value="P:carbohydrate biosynthetic process"/>
    <property type="evidence" value="ECO:0007669"/>
    <property type="project" value="InterPro"/>
</dbReference>
<keyword evidence="9" id="KW-0735">Signal-anchor</keyword>
<dbReference type="KEGG" id="bbel:109473353"/>
<dbReference type="InterPro" id="IPR005331">
    <property type="entry name" value="Sulfotransferase"/>
</dbReference>
<dbReference type="GeneID" id="109473353"/>
<evidence type="ECO:0000256" key="9">
    <source>
        <dbReference type="RuleBase" id="RU364020"/>
    </source>
</evidence>
<dbReference type="RefSeq" id="XP_019628780.1">
    <property type="nucleotide sequence ID" value="XM_019773221.1"/>
</dbReference>
<name>A0A6P4YHJ3_BRABE</name>
<keyword evidence="6 9" id="KW-0333">Golgi apparatus</keyword>
<evidence type="ECO:0000256" key="4">
    <source>
        <dbReference type="ARBA" id="ARBA00022692"/>
    </source>
</evidence>
<dbReference type="Pfam" id="PF03567">
    <property type="entry name" value="Sulfotransfer_2"/>
    <property type="match status" value="1"/>
</dbReference>
<evidence type="ECO:0000256" key="2">
    <source>
        <dbReference type="ARBA" id="ARBA00006339"/>
    </source>
</evidence>
<keyword evidence="5 9" id="KW-1133">Transmembrane helix</keyword>
<evidence type="ECO:0000256" key="7">
    <source>
        <dbReference type="ARBA" id="ARBA00023136"/>
    </source>
</evidence>
<evidence type="ECO:0000256" key="3">
    <source>
        <dbReference type="ARBA" id="ARBA00022679"/>
    </source>
</evidence>
<evidence type="ECO:0000256" key="5">
    <source>
        <dbReference type="ARBA" id="ARBA00022989"/>
    </source>
</evidence>
<sequence length="367" mass="42391">MVEMISFRPTPKFLFFSILILSIGAAYMYYINYNGVDLSSAFKVSGALSLENDDWGNLAEAEEEQSRRLATFKAYCEKNISTGDPRKVSVQSHLLFYDNIKTMYCYIPKVACKTMKLLFYNLEHNTTERLISVGTADFKGRKDNYIAPNEHKGGWIHSRGHKKMKHYSEEELSLRLATYRKIIVVRDPLERLASAWLNKFVNMAAHGTLSWVKGLNRRLTNYRRSILPDQSSIVKEEATFNATKPVPFRDFLFGVSQKVIVDNEHWTSFNRLCQPCQIDYDFIAHTDTVATDVRLFLKKYNITANEEILPAQRPRHANSDNVFSDIYAQVPIEEILPLREIFLEDFGMFGYSFDHDLAKILEGKSKE</sequence>
<evidence type="ECO:0000256" key="1">
    <source>
        <dbReference type="ARBA" id="ARBA00004323"/>
    </source>
</evidence>
<keyword evidence="7 9" id="KW-0472">Membrane</keyword>
<keyword evidence="4 9" id="KW-0812">Transmembrane</keyword>
<keyword evidence="9" id="KW-0119">Carbohydrate metabolism</keyword>
<evidence type="ECO:0000256" key="6">
    <source>
        <dbReference type="ARBA" id="ARBA00023034"/>
    </source>
</evidence>
<protein>
    <recommendedName>
        <fullName evidence="9">Carbohydrate sulfotransferase</fullName>
        <ecNumber evidence="9">2.8.2.-</ecNumber>
    </recommendedName>
</protein>
<organism evidence="10 11">
    <name type="scientific">Branchiostoma belcheri</name>
    <name type="common">Amphioxus</name>
    <dbReference type="NCBI Taxonomy" id="7741"/>
    <lineage>
        <taxon>Eukaryota</taxon>
        <taxon>Metazoa</taxon>
        <taxon>Chordata</taxon>
        <taxon>Cephalochordata</taxon>
        <taxon>Leptocardii</taxon>
        <taxon>Amphioxiformes</taxon>
        <taxon>Branchiostomatidae</taxon>
        <taxon>Branchiostoma</taxon>
    </lineage>
</organism>